<dbReference type="Proteomes" id="UP000027439">
    <property type="component" value="Unassembled WGS sequence"/>
</dbReference>
<dbReference type="PANTHER" id="PTHR43687">
    <property type="entry name" value="ADENYLYLSULFATE REDUCTASE, BETA SUBUNIT"/>
    <property type="match status" value="1"/>
</dbReference>
<dbReference type="InterPro" id="IPR017896">
    <property type="entry name" value="4Fe4S_Fe-S-bd"/>
</dbReference>
<keyword evidence="9" id="KW-1185">Reference proteome</keyword>
<protein>
    <submittedName>
        <fullName evidence="7">4Fe-4S ferredoxin</fullName>
    </submittedName>
</protein>
<evidence type="ECO:0000256" key="4">
    <source>
        <dbReference type="ARBA" id="ARBA00023014"/>
    </source>
</evidence>
<keyword evidence="2" id="KW-0479">Metal-binding</keyword>
<evidence type="ECO:0000313" key="9">
    <source>
        <dbReference type="Proteomes" id="UP000597138"/>
    </source>
</evidence>
<dbReference type="GO" id="GO:0046872">
    <property type="term" value="F:metal ion binding"/>
    <property type="evidence" value="ECO:0007669"/>
    <property type="project" value="UniProtKB-KW"/>
</dbReference>
<evidence type="ECO:0000256" key="2">
    <source>
        <dbReference type="ARBA" id="ARBA00022723"/>
    </source>
</evidence>
<proteinExistence type="predicted"/>
<reference evidence="9" key="3">
    <citation type="journal article" date="2019" name="Int. J. Syst. Evol. Microbiol.">
        <title>The Global Catalogue of Microorganisms (GCM) 10K type strain sequencing project: providing services to taxonomists for standard genome sequencing and annotation.</title>
        <authorList>
            <consortium name="The Broad Institute Genomics Platform"/>
            <consortium name="The Broad Institute Genome Sequencing Center for Infectious Disease"/>
            <person name="Wu L."/>
            <person name="Ma J."/>
        </authorList>
    </citation>
    <scope>NUCLEOTIDE SEQUENCE [LARGE SCALE GENOMIC DNA]</scope>
    <source>
        <strain evidence="9">CGMCC 1.11013</strain>
    </source>
</reference>
<evidence type="ECO:0000313" key="7">
    <source>
        <dbReference type="EMBL" id="KDR30500.1"/>
    </source>
</evidence>
<dbReference type="PANTHER" id="PTHR43687:SF4">
    <property type="entry name" value="BLR5484 PROTEIN"/>
    <property type="match status" value="1"/>
</dbReference>
<dbReference type="OrthoDB" id="9781785at2"/>
<dbReference type="Proteomes" id="UP000597138">
    <property type="component" value="Unassembled WGS sequence"/>
</dbReference>
<dbReference type="Pfam" id="PF00037">
    <property type="entry name" value="Fer4"/>
    <property type="match status" value="1"/>
</dbReference>
<evidence type="ECO:0000313" key="6">
    <source>
        <dbReference type="EMBL" id="GGD74860.1"/>
    </source>
</evidence>
<dbReference type="Gene3D" id="3.30.70.20">
    <property type="match status" value="1"/>
</dbReference>
<reference evidence="6" key="1">
    <citation type="journal article" date="2014" name="Int. J. Syst. Evol. Microbiol.">
        <title>Complete genome of a new Firmicutes species belonging to the dominant human colonic microbiota ('Ruminococcus bicirculans') reveals two chromosomes and a selective capacity to utilize plant glucans.</title>
        <authorList>
            <consortium name="NISC Comparative Sequencing Program"/>
            <person name="Wegmann U."/>
            <person name="Louis P."/>
            <person name="Goesmann A."/>
            <person name="Henrissat B."/>
            <person name="Duncan S.H."/>
            <person name="Flint H.J."/>
        </authorList>
    </citation>
    <scope>NUCLEOTIDE SEQUENCE</scope>
    <source>
        <strain evidence="6">CGMCC 1.11013</strain>
    </source>
</reference>
<dbReference type="PROSITE" id="PS51379">
    <property type="entry name" value="4FE4S_FER_2"/>
    <property type="match status" value="2"/>
</dbReference>
<dbReference type="RefSeq" id="WP_035968000.1">
    <property type="nucleotide sequence ID" value="NZ_BMEG01000005.1"/>
</dbReference>
<keyword evidence="3" id="KW-0408">Iron</keyword>
<reference evidence="7 8" key="2">
    <citation type="submission" date="2014-03" db="EMBL/GenBank/DDBJ databases">
        <title>Draft Genome Sequences of Four Burkholderia Strains.</title>
        <authorList>
            <person name="Liu X.Y."/>
            <person name="Li C.X."/>
            <person name="Xu J.H."/>
        </authorList>
    </citation>
    <scope>NUCLEOTIDE SEQUENCE [LARGE SCALE GENOMIC DNA]</scope>
    <source>
        <strain evidence="7 8">R27</strain>
    </source>
</reference>
<organism evidence="7 8">
    <name type="scientific">Caballeronia grimmiae</name>
    <dbReference type="NCBI Taxonomy" id="1071679"/>
    <lineage>
        <taxon>Bacteria</taxon>
        <taxon>Pseudomonadati</taxon>
        <taxon>Pseudomonadota</taxon>
        <taxon>Betaproteobacteria</taxon>
        <taxon>Burkholderiales</taxon>
        <taxon>Burkholderiaceae</taxon>
        <taxon>Caballeronia</taxon>
    </lineage>
</organism>
<reference evidence="6" key="4">
    <citation type="submission" date="2024-05" db="EMBL/GenBank/DDBJ databases">
        <authorList>
            <person name="Sun Q."/>
            <person name="Zhou Y."/>
        </authorList>
    </citation>
    <scope>NUCLEOTIDE SEQUENCE</scope>
    <source>
        <strain evidence="6">CGMCC 1.11013</strain>
    </source>
</reference>
<keyword evidence="1" id="KW-0004">4Fe-4S</keyword>
<dbReference type="SUPFAM" id="SSF54862">
    <property type="entry name" value="4Fe-4S ferredoxins"/>
    <property type="match status" value="1"/>
</dbReference>
<dbReference type="GO" id="GO:0051539">
    <property type="term" value="F:4 iron, 4 sulfur cluster binding"/>
    <property type="evidence" value="ECO:0007669"/>
    <property type="project" value="UniProtKB-KW"/>
</dbReference>
<sequence>MIEIVDTERCTGCDICVRVCPTNVFDAAASTDGPPVIARQDDCQTCFMCELYCPEDALYVAPQTTSGVSVDAAATLKGSYRQAIGWRRGQRSGAADDASYELLSRAH</sequence>
<accession>A0A069NQ35</accession>
<dbReference type="EMBL" id="JFHE01000026">
    <property type="protein sequence ID" value="KDR30500.1"/>
    <property type="molecule type" value="Genomic_DNA"/>
</dbReference>
<dbReference type="PROSITE" id="PS00198">
    <property type="entry name" value="4FE4S_FER_1"/>
    <property type="match status" value="2"/>
</dbReference>
<dbReference type="AlphaFoldDB" id="A0A069NQ35"/>
<comment type="caution">
    <text evidence="7">The sequence shown here is derived from an EMBL/GenBank/DDBJ whole genome shotgun (WGS) entry which is preliminary data.</text>
</comment>
<evidence type="ECO:0000259" key="5">
    <source>
        <dbReference type="PROSITE" id="PS51379"/>
    </source>
</evidence>
<dbReference type="EMBL" id="BMEG01000005">
    <property type="protein sequence ID" value="GGD74860.1"/>
    <property type="molecule type" value="Genomic_DNA"/>
</dbReference>
<feature type="domain" description="4Fe-4S ferredoxin-type" evidence="5">
    <location>
        <begin position="33"/>
        <end position="63"/>
    </location>
</feature>
<name>A0A069NQ35_9BURK</name>
<dbReference type="eggNOG" id="COG1146">
    <property type="taxonomic scope" value="Bacteria"/>
</dbReference>
<evidence type="ECO:0000313" key="8">
    <source>
        <dbReference type="Proteomes" id="UP000027439"/>
    </source>
</evidence>
<keyword evidence="4" id="KW-0411">Iron-sulfur</keyword>
<feature type="domain" description="4Fe-4S ferredoxin-type" evidence="5">
    <location>
        <begin position="1"/>
        <end position="30"/>
    </location>
</feature>
<dbReference type="STRING" id="1071679.BG57_14635"/>
<evidence type="ECO:0000256" key="1">
    <source>
        <dbReference type="ARBA" id="ARBA00022485"/>
    </source>
</evidence>
<gene>
    <name evidence="7" type="ORF">BG57_14635</name>
    <name evidence="6" type="ORF">GCM10010985_31700</name>
</gene>
<dbReference type="InterPro" id="IPR050572">
    <property type="entry name" value="Fe-S_Ferredoxin"/>
</dbReference>
<evidence type="ECO:0000256" key="3">
    <source>
        <dbReference type="ARBA" id="ARBA00023004"/>
    </source>
</evidence>
<dbReference type="InterPro" id="IPR017900">
    <property type="entry name" value="4Fe4S_Fe_S_CS"/>
</dbReference>